<dbReference type="GO" id="GO:0019239">
    <property type="term" value="F:deaminase activity"/>
    <property type="evidence" value="ECO:0007669"/>
    <property type="project" value="TreeGrafter"/>
</dbReference>
<dbReference type="PANTHER" id="PTHR11803">
    <property type="entry name" value="2-IMINOBUTANOATE/2-IMINOPROPANOATE DEAMINASE RIDA"/>
    <property type="match status" value="1"/>
</dbReference>
<dbReference type="GO" id="GO:0005829">
    <property type="term" value="C:cytosol"/>
    <property type="evidence" value="ECO:0007669"/>
    <property type="project" value="TreeGrafter"/>
</dbReference>
<dbReference type="AlphaFoldDB" id="A0A239EDK5"/>
<evidence type="ECO:0000256" key="1">
    <source>
        <dbReference type="ARBA" id="ARBA00010552"/>
    </source>
</evidence>
<dbReference type="RefSeq" id="WP_089219002.1">
    <property type="nucleotide sequence ID" value="NZ_FZOS01000006.1"/>
</dbReference>
<reference evidence="3" key="1">
    <citation type="submission" date="2017-06" db="EMBL/GenBank/DDBJ databases">
        <authorList>
            <person name="Varghese N."/>
            <person name="Submissions S."/>
        </authorList>
    </citation>
    <scope>NUCLEOTIDE SEQUENCE [LARGE SCALE GENOMIC DNA]</scope>
    <source>
        <strain evidence="3">LNB2</strain>
    </source>
</reference>
<dbReference type="OrthoDB" id="5520786at2"/>
<protein>
    <submittedName>
        <fullName evidence="2">Enamine deaminase RidA, house cleaning of reactive enamine intermediates, YjgF/YER057c/UK114 family</fullName>
    </submittedName>
</protein>
<keyword evidence="3" id="KW-1185">Reference proteome</keyword>
<dbReference type="SUPFAM" id="SSF55298">
    <property type="entry name" value="YjgF-like"/>
    <property type="match status" value="1"/>
</dbReference>
<proteinExistence type="inferred from homology"/>
<accession>A0A239EDK5</accession>
<name>A0A239EDK5_9SPHN</name>
<dbReference type="EMBL" id="FZOS01000006">
    <property type="protein sequence ID" value="SNS42093.1"/>
    <property type="molecule type" value="Genomic_DNA"/>
</dbReference>
<evidence type="ECO:0000313" key="3">
    <source>
        <dbReference type="Proteomes" id="UP000198281"/>
    </source>
</evidence>
<dbReference type="InterPro" id="IPR035959">
    <property type="entry name" value="RutC-like_sf"/>
</dbReference>
<comment type="similarity">
    <text evidence="1">Belongs to the RutC family.</text>
</comment>
<gene>
    <name evidence="2" type="ORF">SAMN06295912_10659</name>
</gene>
<dbReference type="Proteomes" id="UP000198281">
    <property type="component" value="Unassembled WGS sequence"/>
</dbReference>
<dbReference type="CDD" id="cd00448">
    <property type="entry name" value="YjgF_YER057c_UK114_family"/>
    <property type="match status" value="1"/>
</dbReference>
<dbReference type="Pfam" id="PF01042">
    <property type="entry name" value="Ribonuc_L-PSP"/>
    <property type="match status" value="1"/>
</dbReference>
<sequence length="135" mass="13807">MPNSKINPEGLYDAVGYGFSHASVQEGGRTLHLAGQVAWDKDCNVVGGGDLAAQTRQALANLNAVLAAAGATPANIVRLRTYVVNHSPDKLGVVLPEIGAFYAGATPAPNTFIGVAALALPDFLIEIEATAALPG</sequence>
<organism evidence="2 3">
    <name type="scientific">Edaphosphingomonas laterariae</name>
    <dbReference type="NCBI Taxonomy" id="861865"/>
    <lineage>
        <taxon>Bacteria</taxon>
        <taxon>Pseudomonadati</taxon>
        <taxon>Pseudomonadota</taxon>
        <taxon>Alphaproteobacteria</taxon>
        <taxon>Sphingomonadales</taxon>
        <taxon>Rhizorhabdaceae</taxon>
        <taxon>Edaphosphingomonas</taxon>
    </lineage>
</organism>
<evidence type="ECO:0000313" key="2">
    <source>
        <dbReference type="EMBL" id="SNS42093.1"/>
    </source>
</evidence>
<dbReference type="InterPro" id="IPR006175">
    <property type="entry name" value="YjgF/YER057c/UK114"/>
</dbReference>
<dbReference type="PANTHER" id="PTHR11803:SF58">
    <property type="entry name" value="PROTEIN HMF1-RELATED"/>
    <property type="match status" value="1"/>
</dbReference>
<dbReference type="Gene3D" id="3.30.1330.40">
    <property type="entry name" value="RutC-like"/>
    <property type="match status" value="1"/>
</dbReference>